<name>A0A3M5W9H6_PSEAP</name>
<dbReference type="InterPro" id="IPR058059">
    <property type="entry name" value="PA3496-like"/>
</dbReference>
<dbReference type="Proteomes" id="UP000274315">
    <property type="component" value="Unassembled WGS sequence"/>
</dbReference>
<evidence type="ECO:0000313" key="1">
    <source>
        <dbReference type="EMBL" id="RMU67201.1"/>
    </source>
</evidence>
<organism evidence="1 2">
    <name type="scientific">Pseudomonas syringae pv. aptata</name>
    <dbReference type="NCBI Taxonomy" id="83167"/>
    <lineage>
        <taxon>Bacteria</taxon>
        <taxon>Pseudomonadati</taxon>
        <taxon>Pseudomonadota</taxon>
        <taxon>Gammaproteobacteria</taxon>
        <taxon>Pseudomonadales</taxon>
        <taxon>Pseudomonadaceae</taxon>
        <taxon>Pseudomonas</taxon>
        <taxon>Pseudomonas syringae</taxon>
    </lineage>
</organism>
<evidence type="ECO:0000313" key="2">
    <source>
        <dbReference type="Proteomes" id="UP000274315"/>
    </source>
</evidence>
<dbReference type="AlphaFoldDB" id="A0A3M5W9H6"/>
<feature type="non-terminal residue" evidence="1">
    <location>
        <position position="95"/>
    </location>
</feature>
<comment type="caution">
    <text evidence="1">The sequence shown here is derived from an EMBL/GenBank/DDBJ whole genome shotgun (WGS) entry which is preliminary data.</text>
</comment>
<accession>A0A3M5W9H6</accession>
<gene>
    <name evidence="1" type="ORF">ALP24_05555</name>
</gene>
<protein>
    <submittedName>
        <fullName evidence="1">Uncharacterized protein</fullName>
    </submittedName>
</protein>
<dbReference type="EMBL" id="RBUF01000781">
    <property type="protein sequence ID" value="RMU67201.1"/>
    <property type="molecule type" value="Genomic_DNA"/>
</dbReference>
<reference evidence="1 2" key="1">
    <citation type="submission" date="2018-08" db="EMBL/GenBank/DDBJ databases">
        <title>Recombination of ecologically and evolutionarily significant loci maintains genetic cohesion in the Pseudomonas syringae species complex.</title>
        <authorList>
            <person name="Dillon M."/>
            <person name="Thakur S."/>
            <person name="Almeida R.N.D."/>
            <person name="Weir B.S."/>
            <person name="Guttman D.S."/>
        </authorList>
    </citation>
    <scope>NUCLEOTIDE SEQUENCE [LARGE SCALE GENOMIC DNA]</scope>
    <source>
        <strain evidence="1 2">ICMP 11935</strain>
    </source>
</reference>
<dbReference type="NCBIfam" id="NF046101">
    <property type="entry name" value="PA3496_fam"/>
    <property type="match status" value="1"/>
</dbReference>
<sequence length="95" mass="11128">MDLSPACRLTVTVTLHSGAPTKRIGRQDMARHYDDLPTSTVKTRRQQEDQRRMEFRRAIESYSEARQLNQELCDYMDGMDNAVWQTIKLPAVDRR</sequence>
<proteinExistence type="predicted"/>